<protein>
    <submittedName>
        <fullName evidence="1">Uncharacterized protein</fullName>
    </submittedName>
</protein>
<dbReference type="InterPro" id="IPR009679">
    <property type="entry name" value="Phage_186_CII-like"/>
</dbReference>
<evidence type="ECO:0000313" key="1">
    <source>
        <dbReference type="EMBL" id="AOJ74358.1"/>
    </source>
</evidence>
<dbReference type="Proteomes" id="UP000243680">
    <property type="component" value="Chromosome 1"/>
</dbReference>
<reference evidence="1 2" key="1">
    <citation type="submission" date="2015-12" db="EMBL/GenBank/DDBJ databases">
        <title>Diversity of Burkholderia near neighbor genomes.</title>
        <authorList>
            <person name="Sahl J."/>
            <person name="Wagner D."/>
            <person name="Keim P."/>
        </authorList>
    </citation>
    <scope>NUCLEOTIDE SEQUENCE [LARGE SCALE GENOMIC DNA]</scope>
    <source>
        <strain evidence="1 2">MSMB0783</strain>
    </source>
</reference>
<accession>A0A1B4LB12</accession>
<dbReference type="Pfam" id="PF06892">
    <property type="entry name" value="Phage_CP76"/>
    <property type="match status" value="1"/>
</dbReference>
<organism evidence="1 2">
    <name type="scientific">Burkholderia ubonensis</name>
    <dbReference type="NCBI Taxonomy" id="101571"/>
    <lineage>
        <taxon>Bacteria</taxon>
        <taxon>Pseudomonadati</taxon>
        <taxon>Pseudomonadota</taxon>
        <taxon>Betaproteobacteria</taxon>
        <taxon>Burkholderiales</taxon>
        <taxon>Burkholderiaceae</taxon>
        <taxon>Burkholderia</taxon>
        <taxon>Burkholderia cepacia complex</taxon>
    </lineage>
</organism>
<gene>
    <name evidence="1" type="ORF">WJ35_04215</name>
</gene>
<dbReference type="EMBL" id="CP013420">
    <property type="protein sequence ID" value="AOJ74358.1"/>
    <property type="molecule type" value="Genomic_DNA"/>
</dbReference>
<dbReference type="GO" id="GO:0003677">
    <property type="term" value="F:DNA binding"/>
    <property type="evidence" value="ECO:0007669"/>
    <property type="project" value="InterPro"/>
</dbReference>
<name>A0A1B4LB12_9BURK</name>
<dbReference type="AlphaFoldDB" id="A0A1B4LB12"/>
<evidence type="ECO:0000313" key="2">
    <source>
        <dbReference type="Proteomes" id="UP000243680"/>
    </source>
</evidence>
<proteinExistence type="predicted"/>
<sequence length="148" mass="16857">MNILDAAHSVALDYPGGCESLAPRLGMSAQVLRNKVNTNNETHHLTLKNAVDMTEKTDDDRILETWARERGYALVKIPSPENCSDGEIVELMAKTWETNGEIGKEIIRTFEDNRVERHEVVRIQERTWKHFQVLLGLVSRIEGMAEDQ</sequence>
<dbReference type="RefSeq" id="WP_034193061.1">
    <property type="nucleotide sequence ID" value="NZ_CP013420.1"/>
</dbReference>